<evidence type="ECO:0000256" key="3">
    <source>
        <dbReference type="ARBA" id="ARBA00023004"/>
    </source>
</evidence>
<dbReference type="STRING" id="693661.Arcve_1194"/>
<dbReference type="KEGG" id="ave:Arcve_1194"/>
<keyword evidence="7" id="KW-1185">Reference proteome</keyword>
<evidence type="ECO:0000259" key="5">
    <source>
        <dbReference type="PROSITE" id="PS51656"/>
    </source>
</evidence>
<feature type="domain" description="4Fe-4S" evidence="5">
    <location>
        <begin position="35"/>
        <end position="94"/>
    </location>
</feature>
<keyword evidence="4" id="KW-0411">Iron-sulfur</keyword>
<gene>
    <name evidence="6" type="ordered locus">Arcve_1194</name>
</gene>
<evidence type="ECO:0000256" key="2">
    <source>
        <dbReference type="ARBA" id="ARBA00022723"/>
    </source>
</evidence>
<dbReference type="PROSITE" id="PS51656">
    <property type="entry name" value="4FE4S"/>
    <property type="match status" value="1"/>
</dbReference>
<dbReference type="EMBL" id="CP002588">
    <property type="protein sequence ID" value="AEA47201.1"/>
    <property type="molecule type" value="Genomic_DNA"/>
</dbReference>
<evidence type="ECO:0000313" key="7">
    <source>
        <dbReference type="Proteomes" id="UP000008136"/>
    </source>
</evidence>
<sequence length="94" mass="10872">MQRRHSGCQRRWRRCSAWTFREVAYDSLTPVEVHEIDPKVAKILSLLPHRDCGACSYDTCYDLAVAIAERREKPDACRIVGKKVGSVIEKILRR</sequence>
<keyword evidence="1" id="KW-0004">4Fe-4S</keyword>
<dbReference type="Gene3D" id="1.10.15.40">
    <property type="entry name" value="Electron transport complex subunit B, putative Fe-S cluster"/>
    <property type="match status" value="1"/>
</dbReference>
<keyword evidence="3" id="KW-0408">Iron</keyword>
<accession>F2KMK4</accession>
<evidence type="ECO:0000256" key="4">
    <source>
        <dbReference type="ARBA" id="ARBA00023014"/>
    </source>
</evidence>
<dbReference type="eggNOG" id="arCOG00295">
    <property type="taxonomic scope" value="Archaea"/>
</dbReference>
<dbReference type="GO" id="GO:0046872">
    <property type="term" value="F:metal ion binding"/>
    <property type="evidence" value="ECO:0007669"/>
    <property type="project" value="UniProtKB-KW"/>
</dbReference>
<protein>
    <submittedName>
        <fullName evidence="6">Fe-S cluster domain protein</fullName>
    </submittedName>
</protein>
<dbReference type="AlphaFoldDB" id="F2KMK4"/>
<dbReference type="Proteomes" id="UP000008136">
    <property type="component" value="Chromosome"/>
</dbReference>
<dbReference type="InterPro" id="IPR007202">
    <property type="entry name" value="4Fe-4S_dom"/>
</dbReference>
<evidence type="ECO:0000256" key="1">
    <source>
        <dbReference type="ARBA" id="ARBA00022485"/>
    </source>
</evidence>
<dbReference type="HOGENOM" id="CLU_2379238_0_0_2"/>
<proteinExistence type="predicted"/>
<keyword evidence="2" id="KW-0479">Metal-binding</keyword>
<organism evidence="6 7">
    <name type="scientific">Archaeoglobus veneficus (strain DSM 11195 / SNP6)</name>
    <dbReference type="NCBI Taxonomy" id="693661"/>
    <lineage>
        <taxon>Archaea</taxon>
        <taxon>Methanobacteriati</taxon>
        <taxon>Methanobacteriota</taxon>
        <taxon>Archaeoglobi</taxon>
        <taxon>Archaeoglobales</taxon>
        <taxon>Archaeoglobaceae</taxon>
        <taxon>Archaeoglobus</taxon>
    </lineage>
</organism>
<dbReference type="GO" id="GO:0051539">
    <property type="term" value="F:4 iron, 4 sulfur cluster binding"/>
    <property type="evidence" value="ECO:0007669"/>
    <property type="project" value="UniProtKB-KW"/>
</dbReference>
<name>F2KMK4_ARCVS</name>
<evidence type="ECO:0000313" key="6">
    <source>
        <dbReference type="EMBL" id="AEA47201.1"/>
    </source>
</evidence>
<dbReference type="Pfam" id="PF04060">
    <property type="entry name" value="FeS"/>
    <property type="match status" value="1"/>
</dbReference>
<reference evidence="6 7" key="1">
    <citation type="submission" date="2011-03" db="EMBL/GenBank/DDBJ databases">
        <title>The complete genome of Archaeoglobus veneficus SNP6.</title>
        <authorList>
            <consortium name="US DOE Joint Genome Institute (JGI-PGF)"/>
            <person name="Lucas S."/>
            <person name="Copeland A."/>
            <person name="Lapidus A."/>
            <person name="Bruce D."/>
            <person name="Goodwin L."/>
            <person name="Pitluck S."/>
            <person name="Kyrpides N."/>
            <person name="Mavromatis K."/>
            <person name="Pagani I."/>
            <person name="Ivanova N."/>
            <person name="Mikhailova N."/>
            <person name="Lu M."/>
            <person name="Detter J.C."/>
            <person name="Tapia R."/>
            <person name="Han C."/>
            <person name="Land M."/>
            <person name="Hauser L."/>
            <person name="Markowitz V."/>
            <person name="Cheng J.-F."/>
            <person name="Hugenholtz P."/>
            <person name="Woyke T."/>
            <person name="Wu D."/>
            <person name="Spring S."/>
            <person name="Brambilla E."/>
            <person name="Klenk H.-P."/>
            <person name="Eisen J.A."/>
        </authorList>
    </citation>
    <scope>NUCLEOTIDE SEQUENCE [LARGE SCALE GENOMIC DNA]</scope>
    <source>
        <strain>SNP6</strain>
    </source>
</reference>